<evidence type="ECO:0000313" key="1">
    <source>
        <dbReference type="EMBL" id="JAH28841.1"/>
    </source>
</evidence>
<organism evidence="1">
    <name type="scientific">Anguilla anguilla</name>
    <name type="common">European freshwater eel</name>
    <name type="synonym">Muraena anguilla</name>
    <dbReference type="NCBI Taxonomy" id="7936"/>
    <lineage>
        <taxon>Eukaryota</taxon>
        <taxon>Metazoa</taxon>
        <taxon>Chordata</taxon>
        <taxon>Craniata</taxon>
        <taxon>Vertebrata</taxon>
        <taxon>Euteleostomi</taxon>
        <taxon>Actinopterygii</taxon>
        <taxon>Neopterygii</taxon>
        <taxon>Teleostei</taxon>
        <taxon>Anguilliformes</taxon>
        <taxon>Anguillidae</taxon>
        <taxon>Anguilla</taxon>
    </lineage>
</organism>
<name>A0A0E9RI75_ANGAN</name>
<sequence>MHFEDVFVKRERYLHNRVKVSYFLRDLNFQL</sequence>
<proteinExistence type="predicted"/>
<reference evidence="1" key="2">
    <citation type="journal article" date="2015" name="Fish Shellfish Immunol.">
        <title>Early steps in the European eel (Anguilla anguilla)-Vibrio vulnificus interaction in the gills: Role of the RtxA13 toxin.</title>
        <authorList>
            <person name="Callol A."/>
            <person name="Pajuelo D."/>
            <person name="Ebbesson L."/>
            <person name="Teles M."/>
            <person name="MacKenzie S."/>
            <person name="Amaro C."/>
        </authorList>
    </citation>
    <scope>NUCLEOTIDE SEQUENCE</scope>
</reference>
<dbReference type="EMBL" id="GBXM01079736">
    <property type="protein sequence ID" value="JAH28841.1"/>
    <property type="molecule type" value="Transcribed_RNA"/>
</dbReference>
<accession>A0A0E9RI75</accession>
<protein>
    <submittedName>
        <fullName evidence="1">Uncharacterized protein</fullName>
    </submittedName>
</protein>
<dbReference type="AlphaFoldDB" id="A0A0E9RI75"/>
<reference evidence="1" key="1">
    <citation type="submission" date="2014-11" db="EMBL/GenBank/DDBJ databases">
        <authorList>
            <person name="Amaro Gonzalez C."/>
        </authorList>
    </citation>
    <scope>NUCLEOTIDE SEQUENCE</scope>
</reference>